<dbReference type="InterPro" id="IPR043519">
    <property type="entry name" value="NT_sf"/>
</dbReference>
<evidence type="ECO:0000256" key="2">
    <source>
        <dbReference type="ARBA" id="ARBA00001946"/>
    </source>
</evidence>
<feature type="compositionally biased region" description="Acidic residues" evidence="7">
    <location>
        <begin position="767"/>
        <end position="777"/>
    </location>
</feature>
<dbReference type="GeneTree" id="ENSGT00940000156859"/>
<keyword evidence="5" id="KW-0460">Magnesium</keyword>
<dbReference type="Gene3D" id="3.30.460.10">
    <property type="entry name" value="Beta Polymerase, domain 2"/>
    <property type="match status" value="1"/>
</dbReference>
<dbReference type="SUPFAM" id="SSF81631">
    <property type="entry name" value="PAP/OAS1 substrate-binding domain"/>
    <property type="match status" value="2"/>
</dbReference>
<evidence type="ECO:0000256" key="7">
    <source>
        <dbReference type="SAM" id="MobiDB-lite"/>
    </source>
</evidence>
<dbReference type="InterPro" id="IPR036875">
    <property type="entry name" value="Znf_CCHC_sf"/>
</dbReference>
<evidence type="ECO:0000256" key="1">
    <source>
        <dbReference type="ARBA" id="ARBA00001936"/>
    </source>
</evidence>
<dbReference type="InterPro" id="IPR002058">
    <property type="entry name" value="PAP_assoc"/>
</dbReference>
<feature type="compositionally biased region" description="Polar residues" evidence="7">
    <location>
        <begin position="554"/>
        <end position="568"/>
    </location>
</feature>
<name>A0A4W2HZK5_BOBOX</name>
<organism evidence="9 10">
    <name type="scientific">Bos indicus x Bos taurus</name>
    <name type="common">Hybrid cattle</name>
    <dbReference type="NCBI Taxonomy" id="30522"/>
    <lineage>
        <taxon>Eukaryota</taxon>
        <taxon>Metazoa</taxon>
        <taxon>Chordata</taxon>
        <taxon>Craniata</taxon>
        <taxon>Vertebrata</taxon>
        <taxon>Euteleostomi</taxon>
        <taxon>Mammalia</taxon>
        <taxon>Eutheria</taxon>
        <taxon>Laurasiatheria</taxon>
        <taxon>Artiodactyla</taxon>
        <taxon>Ruminantia</taxon>
        <taxon>Pecora</taxon>
        <taxon>Bovidae</taxon>
        <taxon>Bovinae</taxon>
        <taxon>Bos</taxon>
    </lineage>
</organism>
<feature type="compositionally biased region" description="Acidic residues" evidence="7">
    <location>
        <begin position="728"/>
        <end position="739"/>
    </location>
</feature>
<evidence type="ECO:0000313" key="10">
    <source>
        <dbReference type="Proteomes" id="UP000429181"/>
    </source>
</evidence>
<sequence>MGDATKPYFVRRPKERGTTDDDDFRRGHPQQDYLIMDDYAKGHSSKMEKGLPKKKVTPGNYGNTPRKGPYAVSSNPYAFKNPIYSQPTWINDNHRDQSKRWLSDELANNSDSWREYKPGPRIPVINRPRRDSFQESEDGYRWQDGRGCRTVRRLFHKELTNLDTMSEMEAGSPENKKPRSRPRKPRRTRNDENEQDGDLEGPVIDESVLSTKELLGLQQAEERLKRDCIDRLKRRPRNYPTAKYTCKLCAVLIESIAFAHKHIKEKRHKKNIKEKHEEELLTTLPPPTPSQINAIGIAIDKVVQEFGLHNENLEQRLEIKRIMENVFQHKLPDCSLRLYGSSCSRLGFKNSDINIDIQFPAIIEGFSLNKLGNFNLKEIEKDSVVWEYTDNVAGDVDSTKEEAPKEMAIKRGQVPLIFDSKQQPSVPIGQLWVELLRFYALEFNLADLVISIRVKESISRESKDWPKKRIAIEDPYSIKRNVARTLNNQPVFEYILHCLRTTYKYFALPHKVMKSSLPKPLSTVSCTSERSKEIAKHDPEVQAKGDKLKNSVLAQGSGAASSTANTCKAQPLTLKETDENFESPSAEKMGNSHISVHLENSDCIKAKVSSGDSKDIEVHHQETGSKNKKEKNGKESKHPLTADDQALSSSKCGALVTCGSSGTKETDTTLDLEGFRNPIATEYDEFPPSYAKADVDEESIEGTNELGDAVSHFTPLRQSQISGILHSDEEEEDEEEEEEPRLSISRREDEDDIANGDELDNTFTGSGDEDALSEEDVELDGSAKYEDLKECGKHHVDGNLLTELNKISLKEESVCEENSTVNQSDFFYEFSKLTFTRGKELDCVRTIEELARVLKKHSGLRNILPITTAKVPIVKFFHLRSGLEVDISLYNTLALHNTRLLSAYSAIDPRVKYLCYTMKVFTKMCDIGDASRGSLSSYAYTLMVLYFLQQRNPPVIPVLQEIYKGEKKPEIFVDGWNIYFFDQIDELPNYWPEYGKNTESVGQLWLGLLRFYTEEFDFKEHVISIRRKSLLTTFKKQWTSKYIVIEDPFDLNHNLGAGLSRKMTNFIMKAFINGRRVFGIPVKGFPKDYPSKMEYFFDPDVLTEGELAPNDRCCRICGKIGHFMKDCPMRRKVRRRRDQEDTLNQRYPENKDKRSKEDKEIQNKYTEREVSTKEDKPMQCTPQKAKPLRAAAEPGREKILRPPVEKWKRQEDRDLREKRCFICGREGHIKKECPQFKGSSGSLSSKYMTQGKASAKRTQQES</sequence>
<feature type="region of interest" description="Disordered" evidence="7">
    <location>
        <begin position="1234"/>
        <end position="1262"/>
    </location>
</feature>
<dbReference type="AlphaFoldDB" id="A0A4W2HZK5"/>
<comment type="cofactor">
    <cofactor evidence="2">
        <name>Mg(2+)</name>
        <dbReference type="ChEBI" id="CHEBI:18420"/>
    </cofactor>
</comment>
<feature type="compositionally biased region" description="Basic and acidic residues" evidence="7">
    <location>
        <begin position="612"/>
        <end position="641"/>
    </location>
</feature>
<keyword evidence="3" id="KW-0808">Transferase</keyword>
<dbReference type="SMART" id="SM00451">
    <property type="entry name" value="ZnF_U1"/>
    <property type="match status" value="1"/>
</dbReference>
<feature type="region of interest" description="Disordered" evidence="7">
    <location>
        <begin position="724"/>
        <end position="777"/>
    </location>
</feature>
<dbReference type="InterPro" id="IPR003604">
    <property type="entry name" value="Matrin/U1-like-C_Znf_C2H2"/>
</dbReference>
<feature type="compositionally biased region" description="Basic residues" evidence="7">
    <location>
        <begin position="178"/>
        <end position="187"/>
    </location>
</feature>
<accession>A0A4W2HZK5</accession>
<evidence type="ECO:0000259" key="8">
    <source>
        <dbReference type="PROSITE" id="PS50158"/>
    </source>
</evidence>
<feature type="region of interest" description="Disordered" evidence="7">
    <location>
        <begin position="609"/>
        <end position="645"/>
    </location>
</feature>
<feature type="compositionally biased region" description="Polar residues" evidence="7">
    <location>
        <begin position="1237"/>
        <end position="1252"/>
    </location>
</feature>
<dbReference type="PANTHER" id="PTHR12271">
    <property type="entry name" value="POLY A POLYMERASE CID PAP -RELATED"/>
    <property type="match status" value="1"/>
</dbReference>
<dbReference type="SMART" id="SM00343">
    <property type="entry name" value="ZnF_C2HC"/>
    <property type="match status" value="2"/>
</dbReference>
<dbReference type="GO" id="GO:0031123">
    <property type="term" value="P:RNA 3'-end processing"/>
    <property type="evidence" value="ECO:0007669"/>
    <property type="project" value="TreeGrafter"/>
</dbReference>
<evidence type="ECO:0000256" key="4">
    <source>
        <dbReference type="ARBA" id="ARBA00022723"/>
    </source>
</evidence>
<keyword evidence="6" id="KW-0863">Zinc-finger</keyword>
<evidence type="ECO:0000256" key="6">
    <source>
        <dbReference type="PROSITE-ProRule" id="PRU00047"/>
    </source>
</evidence>
<evidence type="ECO:0000256" key="5">
    <source>
        <dbReference type="ARBA" id="ARBA00022842"/>
    </source>
</evidence>
<dbReference type="GO" id="GO:0003676">
    <property type="term" value="F:nucleic acid binding"/>
    <property type="evidence" value="ECO:0007669"/>
    <property type="project" value="InterPro"/>
</dbReference>
<dbReference type="CDD" id="cd05402">
    <property type="entry name" value="NT_PAP_TUTase"/>
    <property type="match status" value="1"/>
</dbReference>
<feature type="compositionally biased region" description="Basic and acidic residues" evidence="7">
    <location>
        <begin position="128"/>
        <end position="141"/>
    </location>
</feature>
<feature type="compositionally biased region" description="Basic and acidic residues" evidence="7">
    <location>
        <begin position="38"/>
        <end position="51"/>
    </location>
</feature>
<proteinExistence type="predicted"/>
<dbReference type="SUPFAM" id="SSF57756">
    <property type="entry name" value="Retrovirus zinc finger-like domains"/>
    <property type="match status" value="2"/>
</dbReference>
<feature type="domain" description="CCHC-type" evidence="8">
    <location>
        <begin position="1114"/>
        <end position="1128"/>
    </location>
</feature>
<feature type="compositionally biased region" description="Acidic residues" evidence="7">
    <location>
        <begin position="749"/>
        <end position="760"/>
    </location>
</feature>
<reference evidence="9" key="2">
    <citation type="submission" date="2025-08" db="UniProtKB">
        <authorList>
            <consortium name="Ensembl"/>
        </authorList>
    </citation>
    <scope>IDENTIFICATION</scope>
</reference>
<protein>
    <submittedName>
        <fullName evidence="9">Terminal uridylyl transferase 7</fullName>
    </submittedName>
</protein>
<gene>
    <name evidence="9" type="primary">TUT7</name>
</gene>
<dbReference type="InterPro" id="IPR001878">
    <property type="entry name" value="Znf_CCHC"/>
</dbReference>
<dbReference type="Pfam" id="PF03828">
    <property type="entry name" value="PAP_assoc"/>
    <property type="match status" value="2"/>
</dbReference>
<dbReference type="Pfam" id="PF16631">
    <property type="entry name" value="TUTF7_u4"/>
    <property type="match status" value="1"/>
</dbReference>
<feature type="region of interest" description="Disordered" evidence="7">
    <location>
        <begin position="554"/>
        <end position="589"/>
    </location>
</feature>
<keyword evidence="4" id="KW-0479">Metal-binding</keyword>
<dbReference type="Ensembl" id="ENSBIXT00005025010.1">
    <property type="protein sequence ID" value="ENSBIXP00005036825.1"/>
    <property type="gene ID" value="ENSBIXG00005018664.1"/>
</dbReference>
<dbReference type="Pfam" id="PF22600">
    <property type="entry name" value="MTPAP-like_central"/>
    <property type="match status" value="1"/>
</dbReference>
<evidence type="ECO:0000256" key="3">
    <source>
        <dbReference type="ARBA" id="ARBA00022679"/>
    </source>
</evidence>
<reference evidence="9 10" key="1">
    <citation type="submission" date="2018-11" db="EMBL/GenBank/DDBJ databases">
        <title>Haplotype-resolved cattle genomes.</title>
        <authorList>
            <person name="Low W.Y."/>
            <person name="Tearle R."/>
            <person name="Bickhart D.M."/>
            <person name="Rosen B.D."/>
            <person name="Koren S."/>
            <person name="Rhie A."/>
            <person name="Hiendleder S."/>
            <person name="Phillippy A.M."/>
            <person name="Smith T.P.L."/>
            <person name="Williams J.L."/>
        </authorList>
    </citation>
    <scope>NUCLEOTIDE SEQUENCE [LARGE SCALE GENOMIC DNA]</scope>
</reference>
<dbReference type="Gene3D" id="1.10.1410.10">
    <property type="match status" value="2"/>
</dbReference>
<dbReference type="PROSITE" id="PS50158">
    <property type="entry name" value="ZF_CCHC"/>
    <property type="match status" value="2"/>
</dbReference>
<evidence type="ECO:0000313" key="9">
    <source>
        <dbReference type="Ensembl" id="ENSBIXP00005036825.1"/>
    </source>
</evidence>
<dbReference type="Proteomes" id="UP000429181">
    <property type="component" value="Chromosome 8"/>
</dbReference>
<comment type="cofactor">
    <cofactor evidence="1">
        <name>Mn(2+)</name>
        <dbReference type="ChEBI" id="CHEBI:29035"/>
    </cofactor>
</comment>
<dbReference type="Pfam" id="PF00098">
    <property type="entry name" value="zf-CCHC"/>
    <property type="match status" value="2"/>
</dbReference>
<dbReference type="SUPFAM" id="SSF81301">
    <property type="entry name" value="Nucleotidyltransferase"/>
    <property type="match status" value="2"/>
</dbReference>
<feature type="region of interest" description="Disordered" evidence="7">
    <location>
        <begin position="1133"/>
        <end position="1193"/>
    </location>
</feature>
<dbReference type="InterPro" id="IPR054708">
    <property type="entry name" value="MTPAP-like_central"/>
</dbReference>
<dbReference type="PANTHER" id="PTHR12271:SF34">
    <property type="entry name" value="TERMINAL URIDYLYLTRANSFERASE 7"/>
    <property type="match status" value="1"/>
</dbReference>
<feature type="region of interest" description="Disordered" evidence="7">
    <location>
        <begin position="1"/>
        <end position="69"/>
    </location>
</feature>
<feature type="region of interest" description="Disordered" evidence="7">
    <location>
        <begin position="110"/>
        <end position="141"/>
    </location>
</feature>
<dbReference type="InterPro" id="IPR045100">
    <property type="entry name" value="TUT4/7_NTP_transf"/>
</dbReference>
<dbReference type="GO" id="GO:0050265">
    <property type="term" value="F:RNA uridylyltransferase activity"/>
    <property type="evidence" value="ECO:0007669"/>
    <property type="project" value="TreeGrafter"/>
</dbReference>
<feature type="compositionally biased region" description="Basic and acidic residues" evidence="7">
    <location>
        <begin position="1148"/>
        <end position="1177"/>
    </location>
</feature>
<dbReference type="Pfam" id="PF19088">
    <property type="entry name" value="TUTase"/>
    <property type="match status" value="1"/>
</dbReference>
<feature type="compositionally biased region" description="Basic and acidic residues" evidence="7">
    <location>
        <begin position="15"/>
        <end position="26"/>
    </location>
</feature>
<feature type="domain" description="CCHC-type" evidence="8">
    <location>
        <begin position="1219"/>
        <end position="1235"/>
    </location>
</feature>
<dbReference type="Gene3D" id="4.10.60.10">
    <property type="entry name" value="Zinc finger, CCHC-type"/>
    <property type="match status" value="1"/>
</dbReference>
<dbReference type="FunFam" id="1.10.1410.10:FF:000002">
    <property type="entry name" value="terminal uridylyltransferase 4 isoform X1"/>
    <property type="match status" value="1"/>
</dbReference>
<keyword evidence="6" id="KW-0862">Zinc</keyword>
<feature type="region of interest" description="Disordered" evidence="7">
    <location>
        <begin position="162"/>
        <end position="201"/>
    </location>
</feature>
<dbReference type="GO" id="GO:0008270">
    <property type="term" value="F:zinc ion binding"/>
    <property type="evidence" value="ECO:0007669"/>
    <property type="project" value="UniProtKB-KW"/>
</dbReference>